<dbReference type="InterPro" id="IPR044862">
    <property type="entry name" value="Pro_4_hyd_alph_FE2OG_OXY"/>
</dbReference>
<organism evidence="5 6">
    <name type="scientific">Solanum tuberosum</name>
    <name type="common">Potato</name>
    <dbReference type="NCBI Taxonomy" id="4113"/>
    <lineage>
        <taxon>Eukaryota</taxon>
        <taxon>Viridiplantae</taxon>
        <taxon>Streptophyta</taxon>
        <taxon>Embryophyta</taxon>
        <taxon>Tracheophyta</taxon>
        <taxon>Spermatophyta</taxon>
        <taxon>Magnoliopsida</taxon>
        <taxon>eudicotyledons</taxon>
        <taxon>Gunneridae</taxon>
        <taxon>Pentapetalae</taxon>
        <taxon>asterids</taxon>
        <taxon>lamiids</taxon>
        <taxon>Solanales</taxon>
        <taxon>Solanaceae</taxon>
        <taxon>Solanoideae</taxon>
        <taxon>Solaneae</taxon>
        <taxon>Solanum</taxon>
    </lineage>
</organism>
<sequence length="64" mass="7255">MDGNYDYSKCIGLKVKPRRGDGLLFYSLLPNGTIDLTSLHGSCPVIRGEKWVATKWIRNIDQDE</sequence>
<evidence type="ECO:0000313" key="5">
    <source>
        <dbReference type="EnsemblPlants" id="PGSC0003DMT400033882"/>
    </source>
</evidence>
<gene>
    <name evidence="5" type="primary">LOC102591988</name>
</gene>
<keyword evidence="2" id="KW-0479">Metal-binding</keyword>
<proteinExistence type="predicted"/>
<dbReference type="Pfam" id="PF13640">
    <property type="entry name" value="2OG-FeII_Oxy_3"/>
    <property type="match status" value="1"/>
</dbReference>
<evidence type="ECO:0000256" key="3">
    <source>
        <dbReference type="ARBA" id="ARBA00023004"/>
    </source>
</evidence>
<dbReference type="GO" id="GO:0005789">
    <property type="term" value="C:endoplasmic reticulum membrane"/>
    <property type="evidence" value="ECO:0007669"/>
    <property type="project" value="UniProtKB-SubCell"/>
</dbReference>
<dbReference type="PANTHER" id="PTHR10869">
    <property type="entry name" value="PROLYL 4-HYDROXYLASE ALPHA SUBUNIT"/>
    <property type="match status" value="1"/>
</dbReference>
<keyword evidence="3" id="KW-0408">Iron</keyword>
<dbReference type="PANTHER" id="PTHR10869:SF205">
    <property type="entry name" value="PROLYL 4-HYDROXYLASE 9-RELATED"/>
    <property type="match status" value="1"/>
</dbReference>
<accession>M1AZV5</accession>
<keyword evidence="6" id="KW-1185">Reference proteome</keyword>
<name>M1AZV5_SOLTU</name>
<comment type="subcellular location">
    <subcellularLocation>
        <location evidence="1">Endoplasmic reticulum membrane</location>
    </subcellularLocation>
</comment>
<dbReference type="AlphaFoldDB" id="M1AZV5"/>
<protein>
    <submittedName>
        <fullName evidence="5">Prolyl 4-hydroxylase</fullName>
    </submittedName>
</protein>
<evidence type="ECO:0000313" key="6">
    <source>
        <dbReference type="Proteomes" id="UP000011115"/>
    </source>
</evidence>
<dbReference type="HOGENOM" id="CLU_2872050_0_0_1"/>
<dbReference type="OrthoDB" id="420380at2759"/>
<dbReference type="Gene3D" id="2.60.120.620">
    <property type="entry name" value="q2cbj1_9rhob like domain"/>
    <property type="match status" value="1"/>
</dbReference>
<feature type="domain" description="Prolyl 4-hydroxylase alpha subunit Fe(2+) 2OG dioxygenase" evidence="4">
    <location>
        <begin position="13"/>
        <end position="58"/>
    </location>
</feature>
<reference evidence="6" key="1">
    <citation type="journal article" date="2011" name="Nature">
        <title>Genome sequence and analysis of the tuber crop potato.</title>
        <authorList>
            <consortium name="The Potato Genome Sequencing Consortium"/>
        </authorList>
    </citation>
    <scope>NUCLEOTIDE SEQUENCE [LARGE SCALE GENOMIC DNA]</scope>
    <source>
        <strain evidence="6">cv. DM1-3 516 R44</strain>
    </source>
</reference>
<dbReference type="ExpressionAtlas" id="M1AZV5">
    <property type="expression patterns" value="baseline and differential"/>
</dbReference>
<dbReference type="EnsemblPlants" id="PGSC0003DMT400033882">
    <property type="protein sequence ID" value="PGSC0003DMT400033882"/>
    <property type="gene ID" value="PGSC0003DMG400013019"/>
</dbReference>
<evidence type="ECO:0000256" key="1">
    <source>
        <dbReference type="ARBA" id="ARBA00004586"/>
    </source>
</evidence>
<dbReference type="Gramene" id="PGSC0003DMT400033882">
    <property type="protein sequence ID" value="PGSC0003DMT400033882"/>
    <property type="gene ID" value="PGSC0003DMG400013019"/>
</dbReference>
<reference evidence="5" key="2">
    <citation type="submission" date="2015-06" db="UniProtKB">
        <authorList>
            <consortium name="EnsemblPlants"/>
        </authorList>
    </citation>
    <scope>IDENTIFICATION</scope>
    <source>
        <strain evidence="5">DM1-3 516 R44</strain>
    </source>
</reference>
<dbReference type="InterPro" id="IPR045054">
    <property type="entry name" value="P4HA-like"/>
</dbReference>
<dbReference type="GO" id="GO:0046872">
    <property type="term" value="F:metal ion binding"/>
    <property type="evidence" value="ECO:0007669"/>
    <property type="project" value="UniProtKB-KW"/>
</dbReference>
<dbReference type="Proteomes" id="UP000011115">
    <property type="component" value="Unassembled WGS sequence"/>
</dbReference>
<evidence type="ECO:0000259" key="4">
    <source>
        <dbReference type="Pfam" id="PF13640"/>
    </source>
</evidence>
<evidence type="ECO:0000256" key="2">
    <source>
        <dbReference type="ARBA" id="ARBA00022723"/>
    </source>
</evidence>